<protein>
    <submittedName>
        <fullName evidence="1">Uncharacterized protein</fullName>
    </submittedName>
</protein>
<dbReference type="AlphaFoldDB" id="A0A010ZXN8"/>
<reference evidence="1 2" key="1">
    <citation type="submission" date="2013-07" db="EMBL/GenBank/DDBJ databases">
        <authorList>
            <consortium name="DOE Joint Genome Institute"/>
            <person name="Eisen J."/>
            <person name="Huntemann M."/>
            <person name="Han J."/>
            <person name="Chen A."/>
            <person name="Kyrpides N."/>
            <person name="Mavromatis K."/>
            <person name="Markowitz V."/>
            <person name="Palaniappan K."/>
            <person name="Ivanova N."/>
            <person name="Schaumberg A."/>
            <person name="Pati A."/>
            <person name="Liolios K."/>
            <person name="Nordberg H.P."/>
            <person name="Cantor M.N."/>
            <person name="Hua S.X."/>
            <person name="Woyke T."/>
        </authorList>
    </citation>
    <scope>NUCLEOTIDE SEQUENCE [LARGE SCALE GENOMIC DNA]</scope>
    <source>
        <strain evidence="1 2">DSM 44712</strain>
    </source>
</reference>
<proteinExistence type="predicted"/>
<gene>
    <name evidence="1" type="ORF">CryarDRAFT_3114</name>
</gene>
<keyword evidence="2" id="KW-1185">Reference proteome</keyword>
<name>A0A010ZXN8_9ACTN</name>
<evidence type="ECO:0000313" key="2">
    <source>
        <dbReference type="Proteomes" id="UP000021053"/>
    </source>
</evidence>
<evidence type="ECO:0000313" key="1">
    <source>
        <dbReference type="EMBL" id="EXG81987.1"/>
    </source>
</evidence>
<sequence length="168" mass="18409">MGANMIARVFYLPADTELDSAAATAVIEELCANASVDDLRILIENGWIEPALPHGEDAWTEAARVEELRAAAQHHMLILFERFRRSLTGRDVQRHRFAPPDQPGLDAYTTGGLSWGEGPTDAFDAWDLVFDVDRFPESWADRIGAAAGLLHPWGGGPPAVAAEFRAWA</sequence>
<dbReference type="HOGENOM" id="CLU_1583752_0_0_11"/>
<comment type="caution">
    <text evidence="1">The sequence shown here is derived from an EMBL/GenBank/DDBJ whole genome shotgun (WGS) entry which is preliminary data.</text>
</comment>
<dbReference type="EMBL" id="JFBT01000001">
    <property type="protein sequence ID" value="EXG81987.1"/>
    <property type="molecule type" value="Genomic_DNA"/>
</dbReference>
<organism evidence="1 2">
    <name type="scientific">Cryptosporangium arvum DSM 44712</name>
    <dbReference type="NCBI Taxonomy" id="927661"/>
    <lineage>
        <taxon>Bacteria</taxon>
        <taxon>Bacillati</taxon>
        <taxon>Actinomycetota</taxon>
        <taxon>Actinomycetes</taxon>
        <taxon>Cryptosporangiales</taxon>
        <taxon>Cryptosporangiaceae</taxon>
        <taxon>Cryptosporangium</taxon>
    </lineage>
</organism>
<accession>A0A010ZXN8</accession>
<dbReference type="Proteomes" id="UP000021053">
    <property type="component" value="Unassembled WGS sequence"/>
</dbReference>